<reference evidence="2 3" key="1">
    <citation type="submission" date="2023-12" db="EMBL/GenBank/DDBJ databases">
        <title>Genome sequencing and assembly of bacterial species from a model synthetic community.</title>
        <authorList>
            <person name="Hogle S.L."/>
        </authorList>
    </citation>
    <scope>NUCLEOTIDE SEQUENCE [LARGE SCALE GENOMIC DNA]</scope>
    <source>
        <strain evidence="2 3">HAMBI_3031</strain>
    </source>
</reference>
<dbReference type="Pfam" id="PF15892">
    <property type="entry name" value="BNR_4"/>
    <property type="match status" value="1"/>
</dbReference>
<evidence type="ECO:0000313" key="2">
    <source>
        <dbReference type="EMBL" id="WQD38616.1"/>
    </source>
</evidence>
<dbReference type="EMBL" id="CP139960">
    <property type="protein sequence ID" value="WQD38616.1"/>
    <property type="molecule type" value="Genomic_DNA"/>
</dbReference>
<sequence length="484" mass="54713">MHSKKIILNLLLLPLLTTTVFSQTLPSLNNTKINGYKGIWFTLGQFSEYGDKYSGGLGTYTAKHIPLAIYAPKAQKTFFVYGGIAEDRKSDSEKAGRKGKAAGDYLLCMVGSYDHKTGKVSKPTVVHDKNGVFDPHDNPSLALDDQGFVWVFVSGRGRSRPGYMYKSSQPYSIEKFDLMATREATYPQPKFVEGQGFLHLFTKYMGTRLLYFSTSKDGKEWTKDVQLAAIKRPEDKNGGHYQISNQLGSKIVFFFNWHPNGNVDQRTNIYYLQTTDFGKTWTKVDGSPVSIPVTKVDDPALVKEFFSGGKNVYIKDVAFDKNGNPAALYVTGTGFQPGPKNGIKEWRVIYWNGKTWEDHLVATSDHNYDTGSLWIENGKWTVIGPTINAPQNYGGGGEIQIWESNDGRKWKMTKQVTKNSPRNHNYVRRVKDGIDPFKYFWCDGNPNQHSKSYMYFGNSKGAVWQLPYEMKNDQESPAKGQRKN</sequence>
<keyword evidence="3" id="KW-1185">Reference proteome</keyword>
<organism evidence="2 3">
    <name type="scientific">Niabella yanshanensis</name>
    <dbReference type="NCBI Taxonomy" id="577386"/>
    <lineage>
        <taxon>Bacteria</taxon>
        <taxon>Pseudomonadati</taxon>
        <taxon>Bacteroidota</taxon>
        <taxon>Chitinophagia</taxon>
        <taxon>Chitinophagales</taxon>
        <taxon>Chitinophagaceae</taxon>
        <taxon>Niabella</taxon>
    </lineage>
</organism>
<keyword evidence="1" id="KW-0732">Signal</keyword>
<evidence type="ECO:0000313" key="3">
    <source>
        <dbReference type="Proteomes" id="UP001325680"/>
    </source>
</evidence>
<dbReference type="SUPFAM" id="SSF50939">
    <property type="entry name" value="Sialidases"/>
    <property type="match status" value="1"/>
</dbReference>
<dbReference type="CDD" id="cd15482">
    <property type="entry name" value="Sialidase_non-viral"/>
    <property type="match status" value="1"/>
</dbReference>
<dbReference type="Proteomes" id="UP001325680">
    <property type="component" value="Chromosome"/>
</dbReference>
<dbReference type="RefSeq" id="WP_114791357.1">
    <property type="nucleotide sequence ID" value="NZ_CP139960.1"/>
</dbReference>
<accession>A0ABZ0W605</accession>
<proteinExistence type="predicted"/>
<feature type="signal peptide" evidence="1">
    <location>
        <begin position="1"/>
        <end position="22"/>
    </location>
</feature>
<feature type="chain" id="PRO_5047195941" evidence="1">
    <location>
        <begin position="23"/>
        <end position="484"/>
    </location>
</feature>
<protein>
    <submittedName>
        <fullName evidence="2">BNR-4 repeat-containing protein</fullName>
    </submittedName>
</protein>
<evidence type="ECO:0000256" key="1">
    <source>
        <dbReference type="SAM" id="SignalP"/>
    </source>
</evidence>
<gene>
    <name evidence="2" type="ORF">U0035_00455</name>
</gene>
<dbReference type="InterPro" id="IPR036278">
    <property type="entry name" value="Sialidase_sf"/>
</dbReference>
<name>A0ABZ0W605_9BACT</name>